<evidence type="ECO:0000313" key="11">
    <source>
        <dbReference type="EMBL" id="KAK7110388.1"/>
    </source>
</evidence>
<comment type="subcellular location">
    <subcellularLocation>
        <location evidence="1">Secreted</location>
    </subcellularLocation>
</comment>
<dbReference type="GO" id="GO:0016020">
    <property type="term" value="C:membrane"/>
    <property type="evidence" value="ECO:0007669"/>
    <property type="project" value="TreeGrafter"/>
</dbReference>
<keyword evidence="3" id="KW-0964">Secreted</keyword>
<reference evidence="11 12" key="1">
    <citation type="submission" date="2024-02" db="EMBL/GenBank/DDBJ databases">
        <title>Chromosome-scale genome assembly of the rough periwinkle Littorina saxatilis.</title>
        <authorList>
            <person name="De Jode A."/>
            <person name="Faria R."/>
            <person name="Formenti G."/>
            <person name="Sims Y."/>
            <person name="Smith T.P."/>
            <person name="Tracey A."/>
            <person name="Wood J.M.D."/>
            <person name="Zagrodzka Z.B."/>
            <person name="Johannesson K."/>
            <person name="Butlin R.K."/>
            <person name="Leder E.H."/>
        </authorList>
    </citation>
    <scope>NUCLEOTIDE SEQUENCE [LARGE SCALE GENOMIC DNA]</scope>
    <source>
        <strain evidence="11">Snail1</strain>
        <tissue evidence="11">Muscle</tissue>
    </source>
</reference>
<dbReference type="Proteomes" id="UP001374579">
    <property type="component" value="Unassembled WGS sequence"/>
</dbReference>
<dbReference type="PROSITE" id="PS51019">
    <property type="entry name" value="REELIN"/>
    <property type="match status" value="1"/>
</dbReference>
<evidence type="ECO:0000256" key="9">
    <source>
        <dbReference type="SAM" id="SignalP"/>
    </source>
</evidence>
<evidence type="ECO:0000256" key="8">
    <source>
        <dbReference type="ARBA" id="ARBA00023022"/>
    </source>
</evidence>
<evidence type="ECO:0000256" key="4">
    <source>
        <dbReference type="ARBA" id="ARBA00022529"/>
    </source>
</evidence>
<protein>
    <recommendedName>
        <fullName evidence="10">Reelin domain-containing protein</fullName>
    </recommendedName>
</protein>
<dbReference type="PANTHER" id="PTHR45828">
    <property type="entry name" value="CYTOCHROME B561/FERRIC REDUCTASE TRANSMEMBRANE"/>
    <property type="match status" value="1"/>
</dbReference>
<gene>
    <name evidence="11" type="ORF">V1264_014271</name>
</gene>
<keyword evidence="5" id="KW-0399">Innate immunity</keyword>
<dbReference type="InterPro" id="IPR042307">
    <property type="entry name" value="Reeler_sf"/>
</dbReference>
<evidence type="ECO:0000256" key="3">
    <source>
        <dbReference type="ARBA" id="ARBA00022525"/>
    </source>
</evidence>
<dbReference type="AlphaFoldDB" id="A0AAN9GIT1"/>
<sequence>MHPKRQVLHVLAALLLVTVVSSFPSGAPLSACGHLMPIHEDAVAEESASPFLILLSSTNYTTQEPITVTVTSGEPYLAFMLQGRTRDNSPVGRFSVAPPVSKFLSCYGANDTLSHAAAYGRTAMEVTWHPPTEDVGDVFITGSIARTKYIFWAVESEAIKGKDTYVQPSGGGNGANTLSSSSNVAVTVLSLLLLSMRHFIKLRC</sequence>
<dbReference type="CDD" id="cd08544">
    <property type="entry name" value="Reeler"/>
    <property type="match status" value="1"/>
</dbReference>
<comment type="similarity">
    <text evidence="2">Belongs to the insect defense protein family.</text>
</comment>
<keyword evidence="12" id="KW-1185">Reference proteome</keyword>
<keyword evidence="4" id="KW-0929">Antimicrobial</keyword>
<dbReference type="GO" id="GO:0045087">
    <property type="term" value="P:innate immune response"/>
    <property type="evidence" value="ECO:0007669"/>
    <property type="project" value="UniProtKB-KW"/>
</dbReference>
<dbReference type="InterPro" id="IPR002861">
    <property type="entry name" value="Reeler_dom"/>
</dbReference>
<keyword evidence="7" id="KW-0391">Immunity</keyword>
<proteinExistence type="inferred from homology"/>
<keyword evidence="8" id="KW-0044">Antibiotic</keyword>
<evidence type="ECO:0000256" key="2">
    <source>
        <dbReference type="ARBA" id="ARBA00008501"/>
    </source>
</evidence>
<feature type="chain" id="PRO_5043048211" description="Reelin domain-containing protein" evidence="9">
    <location>
        <begin position="23"/>
        <end position="204"/>
    </location>
</feature>
<keyword evidence="6 9" id="KW-0732">Signal</keyword>
<dbReference type="PANTHER" id="PTHR45828:SF9">
    <property type="entry name" value="CELL WALL INTEGRITY AND STRESS RESPONSE COMPONENT 4-LIKE-RELATED"/>
    <property type="match status" value="1"/>
</dbReference>
<evidence type="ECO:0000256" key="6">
    <source>
        <dbReference type="ARBA" id="ARBA00022729"/>
    </source>
</evidence>
<comment type="caution">
    <text evidence="11">The sequence shown here is derived from an EMBL/GenBank/DDBJ whole genome shotgun (WGS) entry which is preliminary data.</text>
</comment>
<evidence type="ECO:0000256" key="1">
    <source>
        <dbReference type="ARBA" id="ARBA00004613"/>
    </source>
</evidence>
<evidence type="ECO:0000256" key="7">
    <source>
        <dbReference type="ARBA" id="ARBA00022859"/>
    </source>
</evidence>
<evidence type="ECO:0000313" key="12">
    <source>
        <dbReference type="Proteomes" id="UP001374579"/>
    </source>
</evidence>
<dbReference type="GO" id="GO:0005576">
    <property type="term" value="C:extracellular region"/>
    <property type="evidence" value="ECO:0007669"/>
    <property type="project" value="UniProtKB-SubCell"/>
</dbReference>
<dbReference type="Gene3D" id="2.60.40.4060">
    <property type="entry name" value="Reeler domain"/>
    <property type="match status" value="1"/>
</dbReference>
<evidence type="ECO:0000256" key="5">
    <source>
        <dbReference type="ARBA" id="ARBA00022588"/>
    </source>
</evidence>
<name>A0AAN9GIT1_9CAEN</name>
<dbReference type="Pfam" id="PF02014">
    <property type="entry name" value="Reeler"/>
    <property type="match status" value="1"/>
</dbReference>
<evidence type="ECO:0000259" key="10">
    <source>
        <dbReference type="PROSITE" id="PS51019"/>
    </source>
</evidence>
<feature type="domain" description="Reelin" evidence="10">
    <location>
        <begin position="17"/>
        <end position="177"/>
    </location>
</feature>
<accession>A0AAN9GIT1</accession>
<dbReference type="InterPro" id="IPR051237">
    <property type="entry name" value="Ferric-chelate_Red/DefProt"/>
</dbReference>
<dbReference type="GO" id="GO:0042742">
    <property type="term" value="P:defense response to bacterium"/>
    <property type="evidence" value="ECO:0007669"/>
    <property type="project" value="UniProtKB-KW"/>
</dbReference>
<organism evidence="11 12">
    <name type="scientific">Littorina saxatilis</name>
    <dbReference type="NCBI Taxonomy" id="31220"/>
    <lineage>
        <taxon>Eukaryota</taxon>
        <taxon>Metazoa</taxon>
        <taxon>Spiralia</taxon>
        <taxon>Lophotrochozoa</taxon>
        <taxon>Mollusca</taxon>
        <taxon>Gastropoda</taxon>
        <taxon>Caenogastropoda</taxon>
        <taxon>Littorinimorpha</taxon>
        <taxon>Littorinoidea</taxon>
        <taxon>Littorinidae</taxon>
        <taxon>Littorina</taxon>
    </lineage>
</organism>
<feature type="signal peptide" evidence="9">
    <location>
        <begin position="1"/>
        <end position="22"/>
    </location>
</feature>
<dbReference type="EMBL" id="JBAMIC010000003">
    <property type="protein sequence ID" value="KAK7110388.1"/>
    <property type="molecule type" value="Genomic_DNA"/>
</dbReference>